<keyword evidence="2" id="KW-1185">Reference proteome</keyword>
<proteinExistence type="predicted"/>
<evidence type="ECO:0000313" key="2">
    <source>
        <dbReference type="Proteomes" id="UP001497497"/>
    </source>
</evidence>
<sequence>LQFDKEGAAESFMSMVQGFFTLFIRYDTYLSTDLHNIDTKIGTELWSFGPLEYVY</sequence>
<feature type="non-terminal residue" evidence="1">
    <location>
        <position position="1"/>
    </location>
</feature>
<organism evidence="1 2">
    <name type="scientific">Lymnaea stagnalis</name>
    <name type="common">Great pond snail</name>
    <name type="synonym">Helix stagnalis</name>
    <dbReference type="NCBI Taxonomy" id="6523"/>
    <lineage>
        <taxon>Eukaryota</taxon>
        <taxon>Metazoa</taxon>
        <taxon>Spiralia</taxon>
        <taxon>Lophotrochozoa</taxon>
        <taxon>Mollusca</taxon>
        <taxon>Gastropoda</taxon>
        <taxon>Heterobranchia</taxon>
        <taxon>Euthyneura</taxon>
        <taxon>Panpulmonata</taxon>
        <taxon>Hygrophila</taxon>
        <taxon>Lymnaeoidea</taxon>
        <taxon>Lymnaeidae</taxon>
        <taxon>Lymnaea</taxon>
    </lineage>
</organism>
<name>A0AAV2IRV2_LYMST</name>
<dbReference type="EMBL" id="CAXITT010002734">
    <property type="protein sequence ID" value="CAL1548996.1"/>
    <property type="molecule type" value="Genomic_DNA"/>
</dbReference>
<dbReference type="Proteomes" id="UP001497497">
    <property type="component" value="Unassembled WGS sequence"/>
</dbReference>
<protein>
    <submittedName>
        <fullName evidence="1">Uncharacterized protein</fullName>
    </submittedName>
</protein>
<dbReference type="AlphaFoldDB" id="A0AAV2IRV2"/>
<gene>
    <name evidence="1" type="ORF">GSLYS_00022313001</name>
</gene>
<comment type="caution">
    <text evidence="1">The sequence shown here is derived from an EMBL/GenBank/DDBJ whole genome shotgun (WGS) entry which is preliminary data.</text>
</comment>
<reference evidence="1 2" key="1">
    <citation type="submission" date="2024-04" db="EMBL/GenBank/DDBJ databases">
        <authorList>
            <consortium name="Genoscope - CEA"/>
            <person name="William W."/>
        </authorList>
    </citation>
    <scope>NUCLEOTIDE SEQUENCE [LARGE SCALE GENOMIC DNA]</scope>
</reference>
<accession>A0AAV2IRV2</accession>
<evidence type="ECO:0000313" key="1">
    <source>
        <dbReference type="EMBL" id="CAL1548996.1"/>
    </source>
</evidence>